<sequence>MTDNPYRVHAIHYADGEVEDLDAMRRDAAATEAWRRAAGNAERLIERIKSGDLVWNGTTWTAPERMVEPVDHTDPDQIRRAAGVLEGIGSDRGAANPEHYWECATSLRRRAQLLAAGSRLVVPKA</sequence>
<evidence type="ECO:0000313" key="2">
    <source>
        <dbReference type="Proteomes" id="UP000202604"/>
    </source>
</evidence>
<evidence type="ECO:0000313" key="1">
    <source>
        <dbReference type="EMBL" id="AMS02803.1"/>
    </source>
</evidence>
<accession>A0A142K9M0</accession>
<dbReference type="RefSeq" id="YP_009304387.1">
    <property type="nucleotide sequence ID" value="NC_031269.1"/>
</dbReference>
<keyword evidence="2" id="KW-1185">Reference proteome</keyword>
<organism evidence="1 2">
    <name type="scientific">Gordonia phage Yeezy</name>
    <dbReference type="NCBI Taxonomy" id="1821565"/>
    <lineage>
        <taxon>Viruses</taxon>
        <taxon>Duplodnaviria</taxon>
        <taxon>Heunggongvirae</taxon>
        <taxon>Uroviricota</taxon>
        <taxon>Caudoviricetes</taxon>
        <taxon>Nymbaxtervirinae</taxon>
        <taxon>Baxterfoxvirus</taxon>
        <taxon>Baxterfoxvirus yeezy</taxon>
        <taxon>Baxtervirus yeezy</taxon>
    </lineage>
</organism>
<dbReference type="GeneID" id="29126521"/>
<gene>
    <name evidence="1" type="primary">58</name>
    <name evidence="1" type="ORF">SEA_YEEZY_58</name>
</gene>
<dbReference type="Proteomes" id="UP000202604">
    <property type="component" value="Segment"/>
</dbReference>
<dbReference type="OrthoDB" id="21293at10239"/>
<name>A0A142K9M0_9CAUD</name>
<reference evidence="2" key="1">
    <citation type="submission" date="2016-03" db="EMBL/GenBank/DDBJ databases">
        <authorList>
            <person name="Ploux O."/>
        </authorList>
    </citation>
    <scope>NUCLEOTIDE SEQUENCE [LARGE SCALE GENOMIC DNA]</scope>
</reference>
<dbReference type="EMBL" id="KU963249">
    <property type="protein sequence ID" value="AMS02803.1"/>
    <property type="molecule type" value="Genomic_DNA"/>
</dbReference>
<protein>
    <submittedName>
        <fullName evidence="1">Uncharacterized protein</fullName>
    </submittedName>
</protein>
<dbReference type="KEGG" id="vg:29126521"/>
<proteinExistence type="predicted"/>